<accession>A0ACC4BDP5</accession>
<proteinExistence type="predicted"/>
<comment type="caution">
    <text evidence="1">The sequence shown here is derived from an EMBL/GenBank/DDBJ whole genome shotgun (WGS) entry which is preliminary data.</text>
</comment>
<organism evidence="1 2">
    <name type="scientific">Populus alba</name>
    <name type="common">White poplar</name>
    <dbReference type="NCBI Taxonomy" id="43335"/>
    <lineage>
        <taxon>Eukaryota</taxon>
        <taxon>Viridiplantae</taxon>
        <taxon>Streptophyta</taxon>
        <taxon>Embryophyta</taxon>
        <taxon>Tracheophyta</taxon>
        <taxon>Spermatophyta</taxon>
        <taxon>Magnoliopsida</taxon>
        <taxon>eudicotyledons</taxon>
        <taxon>Gunneridae</taxon>
        <taxon>Pentapetalae</taxon>
        <taxon>rosids</taxon>
        <taxon>fabids</taxon>
        <taxon>Malpighiales</taxon>
        <taxon>Salicaceae</taxon>
        <taxon>Saliceae</taxon>
        <taxon>Populus</taxon>
    </lineage>
</organism>
<sequence length="94" mass="10140">MVEDERSMGLQPFDQQPSNGHKRSNLDTIHTPRHRRAWQENVHGGNSSSVGKNTSPFTSPAVLVSLNSPSLPTLGIGGKERRVGGVYGGHGFYG</sequence>
<reference evidence="1 2" key="1">
    <citation type="journal article" date="2024" name="Plant Biotechnol. J.">
        <title>Genome and CRISPR/Cas9 system of a widespread forest tree (Populus alba) in the world.</title>
        <authorList>
            <person name="Liu Y.J."/>
            <person name="Jiang P.F."/>
            <person name="Han X.M."/>
            <person name="Li X.Y."/>
            <person name="Wang H.M."/>
            <person name="Wang Y.J."/>
            <person name="Wang X.X."/>
            <person name="Zeng Q.Y."/>
        </authorList>
    </citation>
    <scope>NUCLEOTIDE SEQUENCE [LARGE SCALE GENOMIC DNA]</scope>
    <source>
        <strain evidence="2">cv. PAL-ZL1</strain>
    </source>
</reference>
<gene>
    <name evidence="1" type="ORF">D5086_021978</name>
</gene>
<dbReference type="Proteomes" id="UP000309997">
    <property type="component" value="Unassembled WGS sequence"/>
</dbReference>
<name>A0ACC4BDP5_POPAL</name>
<protein>
    <submittedName>
        <fullName evidence="1">Uncharacterized protein</fullName>
    </submittedName>
</protein>
<keyword evidence="2" id="KW-1185">Reference proteome</keyword>
<dbReference type="EMBL" id="RCHU02000011">
    <property type="protein sequence ID" value="KAL3576695.1"/>
    <property type="molecule type" value="Genomic_DNA"/>
</dbReference>
<evidence type="ECO:0000313" key="2">
    <source>
        <dbReference type="Proteomes" id="UP000309997"/>
    </source>
</evidence>
<evidence type="ECO:0000313" key="1">
    <source>
        <dbReference type="EMBL" id="KAL3576695.1"/>
    </source>
</evidence>